<dbReference type="AlphaFoldDB" id="A0AAD4DL25"/>
<feature type="compositionally biased region" description="Polar residues" evidence="1">
    <location>
        <begin position="23"/>
        <end position="32"/>
    </location>
</feature>
<evidence type="ECO:0000313" key="3">
    <source>
        <dbReference type="Proteomes" id="UP001194580"/>
    </source>
</evidence>
<keyword evidence="3" id="KW-1185">Reference proteome</keyword>
<feature type="compositionally biased region" description="Polar residues" evidence="1">
    <location>
        <begin position="458"/>
        <end position="494"/>
    </location>
</feature>
<protein>
    <submittedName>
        <fullName evidence="2">Uncharacterized protein</fullName>
    </submittedName>
</protein>
<organism evidence="2 3">
    <name type="scientific">Linnemannia exigua</name>
    <dbReference type="NCBI Taxonomy" id="604196"/>
    <lineage>
        <taxon>Eukaryota</taxon>
        <taxon>Fungi</taxon>
        <taxon>Fungi incertae sedis</taxon>
        <taxon>Mucoromycota</taxon>
        <taxon>Mortierellomycotina</taxon>
        <taxon>Mortierellomycetes</taxon>
        <taxon>Mortierellales</taxon>
        <taxon>Mortierellaceae</taxon>
        <taxon>Linnemannia</taxon>
    </lineage>
</organism>
<evidence type="ECO:0000256" key="1">
    <source>
        <dbReference type="SAM" id="MobiDB-lite"/>
    </source>
</evidence>
<feature type="compositionally biased region" description="Basic and acidic residues" evidence="1">
    <location>
        <begin position="1"/>
        <end position="11"/>
    </location>
</feature>
<proteinExistence type="predicted"/>
<name>A0AAD4DL25_9FUNG</name>
<accession>A0AAD4DL25</accession>
<feature type="compositionally biased region" description="Low complexity" evidence="1">
    <location>
        <begin position="546"/>
        <end position="558"/>
    </location>
</feature>
<comment type="caution">
    <text evidence="2">The sequence shown here is derived from an EMBL/GenBank/DDBJ whole genome shotgun (WGS) entry which is preliminary data.</text>
</comment>
<feature type="region of interest" description="Disordered" evidence="1">
    <location>
        <begin position="246"/>
        <end position="301"/>
    </location>
</feature>
<feature type="compositionally biased region" description="Basic and acidic residues" evidence="1">
    <location>
        <begin position="185"/>
        <end position="201"/>
    </location>
</feature>
<evidence type="ECO:0000313" key="2">
    <source>
        <dbReference type="EMBL" id="KAG0280922.1"/>
    </source>
</evidence>
<reference evidence="2" key="1">
    <citation type="journal article" date="2020" name="Fungal Divers.">
        <title>Resolving the Mortierellaceae phylogeny through synthesis of multi-gene phylogenetics and phylogenomics.</title>
        <authorList>
            <person name="Vandepol N."/>
            <person name="Liber J."/>
            <person name="Desiro A."/>
            <person name="Na H."/>
            <person name="Kennedy M."/>
            <person name="Barry K."/>
            <person name="Grigoriev I.V."/>
            <person name="Miller A.N."/>
            <person name="O'Donnell K."/>
            <person name="Stajich J.E."/>
            <person name="Bonito G."/>
        </authorList>
    </citation>
    <scope>NUCLEOTIDE SEQUENCE</scope>
    <source>
        <strain evidence="2">NRRL 28262</strain>
    </source>
</reference>
<feature type="region of interest" description="Disordered" evidence="1">
    <location>
        <begin position="1"/>
        <end position="51"/>
    </location>
</feature>
<feature type="region of interest" description="Disordered" evidence="1">
    <location>
        <begin position="444"/>
        <end position="498"/>
    </location>
</feature>
<dbReference type="EMBL" id="JAAAIL010000040">
    <property type="protein sequence ID" value="KAG0280922.1"/>
    <property type="molecule type" value="Genomic_DNA"/>
</dbReference>
<gene>
    <name evidence="2" type="ORF">BGZ95_007957</name>
</gene>
<sequence>MSLGKDKDKLQHRPPTPRWNPSIIVSPTSSFLHQRRLNPKAGRSSSPLRRSSLSEIGDTTTQHQYPYVHGSPSQAISSIEVLPIPAFPAMTDEELRQVQHEVDPRHVSFKVQPIHNTKTRFTMHPLPQLAHVQTSPMPRDQIPPSSMLTWSLSPEHAPLMAHGGSPFPHRAYSEPLIQSTSDGHTPVEPESHALVRSDQHSDSGSVSSSFSRAHPPITGGKFPRLSYGGKTLALLRSSCLSVVDTATSSDEHSSPPSATMPVAKTPSLHGSSGTHRRSAYPESSTTSTASSGSSSLSPLSDEFRSEMDVQIARYNNKNDRRVREIIDERLPEIFVNCEGIVRSMEREEERTKLLMKYRGGITIDENRGRAASIEPGTIHDFGRLPARELRRCHVTTSLQTTGNKRDVTSLQATLDDSLSSPFLALKNDEHFQGIKEMEKDIHDNGQSVHHNHDEVCTPSPTKQAHQDTKSPGSTSPSCQTRAGVSSSIKTSNPISPLLKPATLGSPSLKALSLEQAPVAHVNQEWGDHATSYQEKNLKHSPQGYDAGQASSSGESASSGRKRKRDHKVTSEHTEPTNANAALHLGTGHDACAVLATGVNAALATRINAGSGHVATSGPASASGGPSIMCKESIVGASTTTQNSTNLLINREVTKLIKGGNDILAAMVKDYTERADLLSKIEACRASTVDSPRNIRNNIDGSVGGMIAGRDNALAQLEQCLELVDMRHASRVRFGAMELHASCSGLYQMLQSVFA</sequence>
<feature type="compositionally biased region" description="Low complexity" evidence="1">
    <location>
        <begin position="280"/>
        <end position="300"/>
    </location>
</feature>
<feature type="region of interest" description="Disordered" evidence="1">
    <location>
        <begin position="535"/>
        <end position="577"/>
    </location>
</feature>
<feature type="region of interest" description="Disordered" evidence="1">
    <location>
        <begin position="164"/>
        <end position="224"/>
    </location>
</feature>
<feature type="compositionally biased region" description="Low complexity" evidence="1">
    <location>
        <begin position="202"/>
        <end position="211"/>
    </location>
</feature>
<dbReference type="Proteomes" id="UP001194580">
    <property type="component" value="Unassembled WGS sequence"/>
</dbReference>